<reference evidence="2 3" key="1">
    <citation type="submission" date="2019-02" db="EMBL/GenBank/DDBJ databases">
        <title>The genomic architecture of introgression among sibling species of bacteria.</title>
        <authorList>
            <person name="Cavassim M.I.A."/>
            <person name="Moeskjaer S."/>
            <person name="Moslemi C."/>
            <person name="Fields B."/>
            <person name="Bachmann A."/>
            <person name="Vilhjalmsson B."/>
            <person name="Schierup M.H."/>
            <person name="Young J.P.W."/>
            <person name="Andersen S.U."/>
        </authorList>
    </citation>
    <scope>NUCLEOTIDE SEQUENCE [LARGE SCALE GENOMIC DNA]</scope>
    <source>
        <strain evidence="2 3">SM92</strain>
    </source>
</reference>
<evidence type="ECO:0000313" key="3">
    <source>
        <dbReference type="Proteomes" id="UP000294215"/>
    </source>
</evidence>
<evidence type="ECO:0000313" key="2">
    <source>
        <dbReference type="EMBL" id="TBC01019.1"/>
    </source>
</evidence>
<comment type="caution">
    <text evidence="2">The sequence shown here is derived from an EMBL/GenBank/DDBJ whole genome shotgun (WGS) entry which is preliminary data.</text>
</comment>
<name>A0AB38HQ42_9HYPH</name>
<dbReference type="EMBL" id="SIMR01000020">
    <property type="protein sequence ID" value="TBC01019.1"/>
    <property type="molecule type" value="Genomic_DNA"/>
</dbReference>
<dbReference type="Proteomes" id="UP000294215">
    <property type="component" value="Unassembled WGS sequence"/>
</dbReference>
<organism evidence="2 3">
    <name type="scientific">Rhizobium ruizarguesonis</name>
    <dbReference type="NCBI Taxonomy" id="2081791"/>
    <lineage>
        <taxon>Bacteria</taxon>
        <taxon>Pseudomonadati</taxon>
        <taxon>Pseudomonadota</taxon>
        <taxon>Alphaproteobacteria</taxon>
        <taxon>Hyphomicrobiales</taxon>
        <taxon>Rhizobiaceae</taxon>
        <taxon>Rhizobium/Agrobacterium group</taxon>
        <taxon>Rhizobium</taxon>
    </lineage>
</organism>
<gene>
    <name evidence="2" type="ORF">ELH40_39360</name>
    <name evidence="1" type="ORF">ELH40_39415</name>
</gene>
<proteinExistence type="predicted"/>
<evidence type="ECO:0000313" key="1">
    <source>
        <dbReference type="EMBL" id="TBC01014.1"/>
    </source>
</evidence>
<dbReference type="AlphaFoldDB" id="A0AB38HQ42"/>
<accession>A0AB38HQ42</accession>
<feature type="non-terminal residue" evidence="2">
    <location>
        <position position="1"/>
    </location>
</feature>
<sequence>RISLNWDSGFRKSRTSVSLSRGQRMRSISGCLVSVTGD</sequence>
<dbReference type="EMBL" id="SIMR01000022">
    <property type="protein sequence ID" value="TBC01014.1"/>
    <property type="molecule type" value="Genomic_DNA"/>
</dbReference>
<protein>
    <submittedName>
        <fullName evidence="2">Nucleotidyltransferase</fullName>
    </submittedName>
</protein>